<dbReference type="STRING" id="42251.A0A2T7A058"/>
<dbReference type="EMBL" id="NESQ01000051">
    <property type="protein sequence ID" value="PUU81090.1"/>
    <property type="molecule type" value="Genomic_DNA"/>
</dbReference>
<comment type="caution">
    <text evidence="7">The sequence shown here is derived from an EMBL/GenBank/DDBJ whole genome shotgun (WGS) entry which is preliminary data.</text>
</comment>
<evidence type="ECO:0000256" key="2">
    <source>
        <dbReference type="ARBA" id="ARBA00006581"/>
    </source>
</evidence>
<feature type="domain" description="dUTPase-like" evidence="6">
    <location>
        <begin position="1"/>
        <end position="52"/>
    </location>
</feature>
<dbReference type="Gene3D" id="2.70.40.10">
    <property type="match status" value="1"/>
</dbReference>
<comment type="subunit">
    <text evidence="3">Homotrimer.</text>
</comment>
<name>A0A2T7A058_TUBBO</name>
<keyword evidence="5" id="KW-0546">Nucleotide metabolism</keyword>
<protein>
    <recommendedName>
        <fullName evidence="4">dUTP diphosphatase</fullName>
        <ecNumber evidence="4">3.6.1.23</ecNumber>
    </recommendedName>
</protein>
<dbReference type="Proteomes" id="UP000244722">
    <property type="component" value="Unassembled WGS sequence"/>
</dbReference>
<feature type="non-terminal residue" evidence="7">
    <location>
        <position position="1"/>
    </location>
</feature>
<proteinExistence type="inferred from homology"/>
<dbReference type="GO" id="GO:0004170">
    <property type="term" value="F:dUTP diphosphatase activity"/>
    <property type="evidence" value="ECO:0007669"/>
    <property type="project" value="UniProtKB-EC"/>
</dbReference>
<evidence type="ECO:0000256" key="4">
    <source>
        <dbReference type="ARBA" id="ARBA00012379"/>
    </source>
</evidence>
<accession>A0A2T7A058</accession>
<evidence type="ECO:0000256" key="3">
    <source>
        <dbReference type="ARBA" id="ARBA00011233"/>
    </source>
</evidence>
<dbReference type="PANTHER" id="PTHR11241:SF0">
    <property type="entry name" value="DEOXYURIDINE 5'-TRIPHOSPHATE NUCLEOTIDOHYDROLASE"/>
    <property type="match status" value="1"/>
</dbReference>
<evidence type="ECO:0000313" key="8">
    <source>
        <dbReference type="Proteomes" id="UP000244722"/>
    </source>
</evidence>
<dbReference type="Pfam" id="PF00692">
    <property type="entry name" value="dUTPase"/>
    <property type="match status" value="1"/>
</dbReference>
<dbReference type="GO" id="GO:0000287">
    <property type="term" value="F:magnesium ion binding"/>
    <property type="evidence" value="ECO:0007669"/>
    <property type="project" value="InterPro"/>
</dbReference>
<gene>
    <name evidence="7" type="ORF">B9Z19DRAFT_972686</name>
</gene>
<keyword evidence="8" id="KW-1185">Reference proteome</keyword>
<evidence type="ECO:0000313" key="7">
    <source>
        <dbReference type="EMBL" id="PUU81090.1"/>
    </source>
</evidence>
<sequence length="64" mass="7025">YRVQVKVLLFNHSDVDFAVIEGNCVAQLILKRIVTPEVVDVDQLDEAATVEDMAGSEALALESH</sequence>
<organism evidence="7 8">
    <name type="scientific">Tuber borchii</name>
    <name type="common">White truffle</name>
    <dbReference type="NCBI Taxonomy" id="42251"/>
    <lineage>
        <taxon>Eukaryota</taxon>
        <taxon>Fungi</taxon>
        <taxon>Dikarya</taxon>
        <taxon>Ascomycota</taxon>
        <taxon>Pezizomycotina</taxon>
        <taxon>Pezizomycetes</taxon>
        <taxon>Pezizales</taxon>
        <taxon>Tuberaceae</taxon>
        <taxon>Tuber</taxon>
    </lineage>
</organism>
<evidence type="ECO:0000256" key="5">
    <source>
        <dbReference type="ARBA" id="ARBA00023080"/>
    </source>
</evidence>
<dbReference type="EC" id="3.6.1.23" evidence="4"/>
<dbReference type="PANTHER" id="PTHR11241">
    <property type="entry name" value="DEOXYURIDINE 5'-TRIPHOSPHATE NUCLEOTIDOHYDROLASE"/>
    <property type="match status" value="1"/>
</dbReference>
<comment type="pathway">
    <text evidence="1">Pyrimidine metabolism; dUMP biosynthesis; dUMP from dCTP (dUTP route): step 2/2.</text>
</comment>
<evidence type="ECO:0000256" key="1">
    <source>
        <dbReference type="ARBA" id="ARBA00005142"/>
    </source>
</evidence>
<dbReference type="GO" id="GO:0006226">
    <property type="term" value="P:dUMP biosynthetic process"/>
    <property type="evidence" value="ECO:0007669"/>
    <property type="project" value="InterPro"/>
</dbReference>
<dbReference type="OrthoDB" id="419889at2759"/>
<comment type="similarity">
    <text evidence="2">Belongs to the dUTPase family.</text>
</comment>
<dbReference type="InterPro" id="IPR029054">
    <property type="entry name" value="dUTPase-like"/>
</dbReference>
<dbReference type="InterPro" id="IPR008181">
    <property type="entry name" value="dUTPase"/>
</dbReference>
<dbReference type="InterPro" id="IPR036157">
    <property type="entry name" value="dUTPase-like_sf"/>
</dbReference>
<dbReference type="AlphaFoldDB" id="A0A2T7A058"/>
<dbReference type="GO" id="GO:0046081">
    <property type="term" value="P:dUTP catabolic process"/>
    <property type="evidence" value="ECO:0007669"/>
    <property type="project" value="InterPro"/>
</dbReference>
<evidence type="ECO:0000259" key="6">
    <source>
        <dbReference type="Pfam" id="PF00692"/>
    </source>
</evidence>
<dbReference type="SUPFAM" id="SSF51283">
    <property type="entry name" value="dUTPase-like"/>
    <property type="match status" value="1"/>
</dbReference>
<reference evidence="7 8" key="1">
    <citation type="submission" date="2017-04" db="EMBL/GenBank/DDBJ databases">
        <title>Draft genome sequence of Tuber borchii Vittad., a whitish edible truffle.</title>
        <authorList>
            <consortium name="DOE Joint Genome Institute"/>
            <person name="Murat C."/>
            <person name="Kuo A."/>
            <person name="Barry K.W."/>
            <person name="Clum A."/>
            <person name="Dockter R.B."/>
            <person name="Fauchery L."/>
            <person name="Iotti M."/>
            <person name="Kohler A."/>
            <person name="Labutti K."/>
            <person name="Lindquist E.A."/>
            <person name="Lipzen A."/>
            <person name="Ohm R.A."/>
            <person name="Wang M."/>
            <person name="Grigoriev I.V."/>
            <person name="Zambonelli A."/>
            <person name="Martin F.M."/>
        </authorList>
    </citation>
    <scope>NUCLEOTIDE SEQUENCE [LARGE SCALE GENOMIC DNA]</scope>
    <source>
        <strain evidence="7 8">Tbo3840</strain>
    </source>
</reference>